<reference evidence="2 3" key="1">
    <citation type="submission" date="2017-12" db="EMBL/GenBank/DDBJ databases">
        <title>Draft genome sequence of Ralstonia pickettii 52.</title>
        <authorList>
            <person name="Zheng B."/>
        </authorList>
    </citation>
    <scope>NUCLEOTIDE SEQUENCE [LARGE SCALE GENOMIC DNA]</scope>
    <source>
        <strain evidence="2 3">52</strain>
    </source>
</reference>
<dbReference type="RefSeq" id="WP_102067613.1">
    <property type="nucleotide sequence ID" value="NZ_PKQE01000009.1"/>
</dbReference>
<sequence>MRIFVPDTNFFLQCLDYQTLDWSLVTDDAQIAIAVPRTVQREIDRHKDGGNARRASRARKAWSLFAQVIDSDDNRLTTQVRNSVLSIELLMPKITAEDFPELDLQNPDDQIVAEALWVRQRRPDDSVTLISNDTAALATAKSQQLPFLRLPQQWMLPPEKDERDKTIDELRRKIEHLTSQQPELKFTLTDVPDNRISTRVTLFPALTNAEVEILMGEISAQFPMAEHFPQEPPAPRGGSLYELAARLRSPHEQWEPASVQEINHYQKKAYPEWLRQTRSQLEDIHRRLNAELFSSFTLTIENTGQQPAQKLLISCQAEGSIIFGAPSQNCDNDPDDEKPWLIAPPMPPAGKYVDAFERFRTAVGFSQIFPRPHEHSFPDAMGILGGQRHDPNSFYWKPHAPKQETTQWALTCDEFRHQHEPHVLEISFRPDPAAEGNLTGAIRCQAHASNLPECIELLIPIRIQVARGDTANQAREALIRLR</sequence>
<name>A0A2N4TJW3_RALPI</name>
<dbReference type="AlphaFoldDB" id="A0A2N4TJW3"/>
<evidence type="ECO:0000313" key="2">
    <source>
        <dbReference type="EMBL" id="PLC40002.1"/>
    </source>
</evidence>
<dbReference type="Gene3D" id="3.40.50.1010">
    <property type="entry name" value="5'-nuclease"/>
    <property type="match status" value="1"/>
</dbReference>
<protein>
    <recommendedName>
        <fullName evidence="1">PIN domain-containing protein</fullName>
    </recommendedName>
</protein>
<dbReference type="Proteomes" id="UP000234456">
    <property type="component" value="Unassembled WGS sequence"/>
</dbReference>
<dbReference type="EMBL" id="PKQE01000009">
    <property type="protein sequence ID" value="PLC40002.1"/>
    <property type="molecule type" value="Genomic_DNA"/>
</dbReference>
<proteinExistence type="predicted"/>
<dbReference type="InterPro" id="IPR002716">
    <property type="entry name" value="PIN_dom"/>
</dbReference>
<dbReference type="Pfam" id="PF13638">
    <property type="entry name" value="PIN_4"/>
    <property type="match status" value="1"/>
</dbReference>
<evidence type="ECO:0000313" key="3">
    <source>
        <dbReference type="Proteomes" id="UP000234456"/>
    </source>
</evidence>
<feature type="domain" description="PIN" evidence="1">
    <location>
        <begin position="4"/>
        <end position="146"/>
    </location>
</feature>
<evidence type="ECO:0000259" key="1">
    <source>
        <dbReference type="Pfam" id="PF13638"/>
    </source>
</evidence>
<comment type="caution">
    <text evidence="2">The sequence shown here is derived from an EMBL/GenBank/DDBJ whole genome shotgun (WGS) entry which is preliminary data.</text>
</comment>
<dbReference type="OrthoDB" id="7056217at2"/>
<organism evidence="2 3">
    <name type="scientific">Ralstonia pickettii</name>
    <name type="common">Burkholderia pickettii</name>
    <dbReference type="NCBI Taxonomy" id="329"/>
    <lineage>
        <taxon>Bacteria</taxon>
        <taxon>Pseudomonadati</taxon>
        <taxon>Pseudomonadota</taxon>
        <taxon>Betaproteobacteria</taxon>
        <taxon>Burkholderiales</taxon>
        <taxon>Burkholderiaceae</taxon>
        <taxon>Ralstonia</taxon>
    </lineage>
</organism>
<accession>A0A2N4TJW3</accession>
<gene>
    <name evidence="2" type="ORF">C0Q88_25235</name>
</gene>